<dbReference type="PANTHER" id="PTHR40469:SF2">
    <property type="entry name" value="GALACTOSE-BINDING DOMAIN-LIKE SUPERFAMILY PROTEIN"/>
    <property type="match status" value="1"/>
</dbReference>
<gene>
    <name evidence="2" type="ORF">RE431_12420</name>
</gene>
<evidence type="ECO:0000313" key="2">
    <source>
        <dbReference type="EMBL" id="MDR5591444.1"/>
    </source>
</evidence>
<dbReference type="InterPro" id="IPR029010">
    <property type="entry name" value="ThuA-like"/>
</dbReference>
<organism evidence="2 3">
    <name type="scientific">Christiangramia sediminicola</name>
    <dbReference type="NCBI Taxonomy" id="3073267"/>
    <lineage>
        <taxon>Bacteria</taxon>
        <taxon>Pseudomonadati</taxon>
        <taxon>Bacteroidota</taxon>
        <taxon>Flavobacteriia</taxon>
        <taxon>Flavobacteriales</taxon>
        <taxon>Flavobacteriaceae</taxon>
        <taxon>Christiangramia</taxon>
    </lineage>
</organism>
<accession>A0ABU1ETZ5</accession>
<sequence length="238" mass="27204">MMQKLLPVFLIFAGFLMKAQEKQVLIFSKTEDFRHSSIEAGIQALQSLGNENGFRTVTSQDSRYFTENDLSKLNLIIFLNTSGDIFNLDEQNAFQAYMDNGGNFFGIHAAADTELNWFWYTDLVGAKFNGHPAIQEASIIIENRNHQTLKNFQEETWVRTDEWYNYKDISEGLNVLMSLDESSYKGGENGEFHPIAWYHNYRGGGISIYTGGGHTSESYSEPEFLDHLERSIKFAMSN</sequence>
<dbReference type="Gene3D" id="3.40.50.880">
    <property type="match status" value="1"/>
</dbReference>
<dbReference type="SUPFAM" id="SSF52317">
    <property type="entry name" value="Class I glutamine amidotransferase-like"/>
    <property type="match status" value="1"/>
</dbReference>
<evidence type="ECO:0000313" key="3">
    <source>
        <dbReference type="Proteomes" id="UP001257234"/>
    </source>
</evidence>
<dbReference type="PANTHER" id="PTHR40469">
    <property type="entry name" value="SECRETED GLYCOSYL HYDROLASE"/>
    <property type="match status" value="1"/>
</dbReference>
<proteinExistence type="predicted"/>
<dbReference type="InterPro" id="IPR029062">
    <property type="entry name" value="Class_I_gatase-like"/>
</dbReference>
<evidence type="ECO:0000259" key="1">
    <source>
        <dbReference type="Pfam" id="PF06283"/>
    </source>
</evidence>
<keyword evidence="3" id="KW-1185">Reference proteome</keyword>
<feature type="domain" description="ThuA-like" evidence="1">
    <location>
        <begin position="23"/>
        <end position="235"/>
    </location>
</feature>
<protein>
    <submittedName>
        <fullName evidence="2">ThuA domain-containing protein</fullName>
    </submittedName>
</protein>
<dbReference type="Proteomes" id="UP001257234">
    <property type="component" value="Unassembled WGS sequence"/>
</dbReference>
<dbReference type="Pfam" id="PF06283">
    <property type="entry name" value="ThuA"/>
    <property type="match status" value="1"/>
</dbReference>
<reference evidence="3" key="1">
    <citation type="submission" date="2023-07" db="EMBL/GenBank/DDBJ databases">
        <title>Christiangramia sp. SM2212., a novel bacterium of the family Flavobacteriaceae isolated from the sea sediment.</title>
        <authorList>
            <person name="Wang J."/>
            <person name="Zhang X."/>
        </authorList>
    </citation>
    <scope>NUCLEOTIDE SEQUENCE [LARGE SCALE GENOMIC DNA]</scope>
    <source>
        <strain evidence="3">SM2212</strain>
    </source>
</reference>
<name>A0ABU1ETZ5_9FLAO</name>
<dbReference type="RefSeq" id="WP_309562305.1">
    <property type="nucleotide sequence ID" value="NZ_JAVJIU010000004.1"/>
</dbReference>
<dbReference type="EMBL" id="JAVJIU010000004">
    <property type="protein sequence ID" value="MDR5591444.1"/>
    <property type="molecule type" value="Genomic_DNA"/>
</dbReference>
<comment type="caution">
    <text evidence="2">The sequence shown here is derived from an EMBL/GenBank/DDBJ whole genome shotgun (WGS) entry which is preliminary data.</text>
</comment>